<evidence type="ECO:0000256" key="7">
    <source>
        <dbReference type="ARBA" id="ARBA00022989"/>
    </source>
</evidence>
<evidence type="ECO:0000256" key="5">
    <source>
        <dbReference type="ARBA" id="ARBA00022692"/>
    </source>
</evidence>
<dbReference type="Proteomes" id="UP000001640">
    <property type="component" value="Chromosome 1"/>
</dbReference>
<dbReference type="GO" id="GO:0000026">
    <property type="term" value="F:alpha-1,2-mannosyltransferase activity"/>
    <property type="evidence" value="ECO:0007669"/>
    <property type="project" value="TreeGrafter"/>
</dbReference>
<keyword evidence="4" id="KW-0808">Transferase</keyword>
<dbReference type="PANTHER" id="PTHR31646:SF1">
    <property type="entry name" value="ALPHA-1,2-MANNOSYLTRANSFERASE MNN2"/>
    <property type="match status" value="1"/>
</dbReference>
<sequence>MSAKDNRHLRGAGNKSSTNTHTMAVLRRRFSKVFKLTLLFCLIAVGLIFFHLGQYSDAVPTQYKDYLKSYITSNSTSSVSAEHDIEQENSSSYNDNNIKSFFDTVFQHILDYSPTGKSERIYNKEKCLLNSVVGYSPDNYKDWYKLSYENLGNCLEISDDEYTNLQSNHASFIEEMDKLTLPNDIYQGDGIVLVAGGKFSLLSYLVVKTIRKFGTTLPVEVFIPPDEVEEEAEFCKTMLNEFDAKCVYISDILPESMISHFDFKGYQFKSLAIIASSFENLLLLDADNFPVKNLDNIFQQEPYTTTGLILWPDFWRRTTQPMFYEIAGISVNLQKRVRNAIDNLTPVQVYDKSDQEMDVPYHDFEGAMPDVSTESGELMVNKVEHLKTVLLALYYNVNGPNWYYPIFSQGLAGEGDKETFIAGATFYNLPFYQVKTKVGVDGYHKEDGFRGVAMLQHDFVQDYDRYKLAQLKIDKKYLPSNEVLYDKDYTVQKFYDEYFNIEGNETDVLFVHSHLPKFDPVSLWKDNDLIKDGKHLRSYTNLNKFGYYDIEYENFKTMKELLCESDTHFYYIDEAFKDKPEEKADFCKYIVDRYEFLNETHDAVTSV</sequence>
<dbReference type="PANTHER" id="PTHR31646">
    <property type="entry name" value="ALPHA-1,2-MANNOSYLTRANSFERASE MNN2"/>
    <property type="match status" value="1"/>
</dbReference>
<evidence type="ECO:0000256" key="6">
    <source>
        <dbReference type="ARBA" id="ARBA00022968"/>
    </source>
</evidence>
<dbReference type="eggNOG" id="ENOG502QQ16">
    <property type="taxonomic scope" value="Eukaryota"/>
</dbReference>
<dbReference type="SUPFAM" id="SSF53448">
    <property type="entry name" value="Nucleotide-diphospho-sugar transferases"/>
    <property type="match status" value="1"/>
</dbReference>
<dbReference type="FunFam" id="3.90.550.10:FF:000177">
    <property type="entry name" value="MNN5p Alpha-1,2-mannosyltransferase"/>
    <property type="match status" value="1"/>
</dbReference>
<evidence type="ECO:0000256" key="8">
    <source>
        <dbReference type="ARBA" id="ARBA00023034"/>
    </source>
</evidence>
<evidence type="ECO:0000256" key="4">
    <source>
        <dbReference type="ARBA" id="ARBA00022679"/>
    </source>
</evidence>
<dbReference type="EMBL" id="HE576752">
    <property type="protein sequence ID" value="CCC66923.1"/>
    <property type="molecule type" value="Genomic_DNA"/>
</dbReference>
<dbReference type="RefSeq" id="XP_003673312.1">
    <property type="nucleotide sequence ID" value="XM_003673264.1"/>
</dbReference>
<evidence type="ECO:0000256" key="10">
    <source>
        <dbReference type="ARBA" id="ARBA00023180"/>
    </source>
</evidence>
<keyword evidence="5 11" id="KW-0812">Transmembrane</keyword>
<name>G0V633_NAUCA</name>
<dbReference type="AlphaFoldDB" id="G0V633"/>
<gene>
    <name evidence="12" type="primary">NCAS0A03650</name>
    <name evidence="12" type="ordered locus">NCAS_0A03650</name>
</gene>
<dbReference type="GeneID" id="96900410"/>
<dbReference type="GO" id="GO:0000139">
    <property type="term" value="C:Golgi membrane"/>
    <property type="evidence" value="ECO:0007669"/>
    <property type="project" value="UniProtKB-SubCell"/>
</dbReference>
<dbReference type="OMA" id="VDVIGYW"/>
<evidence type="ECO:0000256" key="2">
    <source>
        <dbReference type="ARBA" id="ARBA00004922"/>
    </source>
</evidence>
<evidence type="ECO:0000256" key="3">
    <source>
        <dbReference type="ARBA" id="ARBA00009105"/>
    </source>
</evidence>
<reference key="2">
    <citation type="submission" date="2011-08" db="EMBL/GenBank/DDBJ databases">
        <title>Genome sequence of Naumovozyma castellii.</title>
        <authorList>
            <person name="Gordon J.L."/>
            <person name="Armisen D."/>
            <person name="Proux-Wera E."/>
            <person name="OhEigeartaigh S.S."/>
            <person name="Byrne K.P."/>
            <person name="Wolfe K.H."/>
        </authorList>
    </citation>
    <scope>NUCLEOTIDE SEQUENCE</scope>
    <source>
        <strain>Type strain:CBS 4309</strain>
    </source>
</reference>
<dbReference type="Pfam" id="PF11051">
    <property type="entry name" value="Mannosyl_trans3"/>
    <property type="match status" value="1"/>
</dbReference>
<dbReference type="FunCoup" id="G0V633">
    <property type="interactions" value="79"/>
</dbReference>
<keyword evidence="8" id="KW-0333">Golgi apparatus</keyword>
<keyword evidence="9 11" id="KW-0472">Membrane</keyword>
<accession>G0V633</accession>
<dbReference type="KEGG" id="ncs:NCAS_0A03650"/>
<comment type="pathway">
    <text evidence="2">Protein modification; protein glycosylation.</text>
</comment>
<dbReference type="OrthoDB" id="430354at2759"/>
<keyword evidence="10" id="KW-0325">Glycoprotein</keyword>
<protein>
    <recommendedName>
        <fullName evidence="14">Alpha-1,2-mannosyltransferase MNN2</fullName>
    </recommendedName>
</protein>
<dbReference type="InterPro" id="IPR022751">
    <property type="entry name" value="Alpha_mannosyltransferase"/>
</dbReference>
<evidence type="ECO:0008006" key="14">
    <source>
        <dbReference type="Google" id="ProtNLM"/>
    </source>
</evidence>
<evidence type="ECO:0000313" key="13">
    <source>
        <dbReference type="Proteomes" id="UP000001640"/>
    </source>
</evidence>
<keyword evidence="6" id="KW-0735">Signal-anchor</keyword>
<dbReference type="InterPro" id="IPR029044">
    <property type="entry name" value="Nucleotide-diphossugar_trans"/>
</dbReference>
<comment type="similarity">
    <text evidence="3">Belongs to the MNN1/MNT family.</text>
</comment>
<comment type="subcellular location">
    <subcellularLocation>
        <location evidence="1">Golgi apparatus membrane</location>
        <topology evidence="1">Single-pass type II membrane protein</topology>
    </subcellularLocation>
</comment>
<dbReference type="HOGENOM" id="CLU_013298_1_1_1"/>
<keyword evidence="7 11" id="KW-1133">Transmembrane helix</keyword>
<dbReference type="STRING" id="1064592.G0V633"/>
<feature type="transmembrane region" description="Helical" evidence="11">
    <location>
        <begin position="33"/>
        <end position="52"/>
    </location>
</feature>
<reference evidence="12 13" key="1">
    <citation type="journal article" date="2011" name="Proc. Natl. Acad. Sci. U.S.A.">
        <title>Evolutionary erosion of yeast sex chromosomes by mating-type switching accidents.</title>
        <authorList>
            <person name="Gordon J.L."/>
            <person name="Armisen D."/>
            <person name="Proux-Wera E."/>
            <person name="Oheigeartaigh S.S."/>
            <person name="Byrne K.P."/>
            <person name="Wolfe K.H."/>
        </authorList>
    </citation>
    <scope>NUCLEOTIDE SEQUENCE [LARGE SCALE GENOMIC DNA]</scope>
    <source>
        <strain evidence="13">ATCC 76901 / BCRC 22586 / CBS 4309 / NBRC 1992 / NRRL Y-12630</strain>
    </source>
</reference>
<evidence type="ECO:0000256" key="11">
    <source>
        <dbReference type="SAM" id="Phobius"/>
    </source>
</evidence>
<evidence type="ECO:0000256" key="1">
    <source>
        <dbReference type="ARBA" id="ARBA00004323"/>
    </source>
</evidence>
<proteinExistence type="inferred from homology"/>
<organism evidence="12 13">
    <name type="scientific">Naumovozyma castellii</name>
    <name type="common">Yeast</name>
    <name type="synonym">Saccharomyces castellii</name>
    <dbReference type="NCBI Taxonomy" id="27288"/>
    <lineage>
        <taxon>Eukaryota</taxon>
        <taxon>Fungi</taxon>
        <taxon>Dikarya</taxon>
        <taxon>Ascomycota</taxon>
        <taxon>Saccharomycotina</taxon>
        <taxon>Saccharomycetes</taxon>
        <taxon>Saccharomycetales</taxon>
        <taxon>Saccharomycetaceae</taxon>
        <taxon>Naumovozyma</taxon>
    </lineage>
</organism>
<dbReference type="InParanoid" id="G0V633"/>
<evidence type="ECO:0000256" key="9">
    <source>
        <dbReference type="ARBA" id="ARBA00023136"/>
    </source>
</evidence>
<evidence type="ECO:0000313" key="12">
    <source>
        <dbReference type="EMBL" id="CCC66923.1"/>
    </source>
</evidence>
<keyword evidence="13" id="KW-1185">Reference proteome</keyword>
<dbReference type="GO" id="GO:0046354">
    <property type="term" value="P:mannan biosynthetic process"/>
    <property type="evidence" value="ECO:0007669"/>
    <property type="project" value="TreeGrafter"/>
</dbReference>